<proteinExistence type="predicted"/>
<dbReference type="Pfam" id="PF02230">
    <property type="entry name" value="Abhydrolase_2"/>
    <property type="match status" value="1"/>
</dbReference>
<keyword evidence="1" id="KW-0732">Signal</keyword>
<dbReference type="RefSeq" id="XP_064707428.1">
    <property type="nucleotide sequence ID" value="XM_064845170.1"/>
</dbReference>
<comment type="caution">
    <text evidence="4">The sequence shown here is derived from an EMBL/GenBank/DDBJ whole genome shotgun (WGS) entry which is preliminary data.</text>
</comment>
<accession>A0AAV9NCS1</accession>
<feature type="domain" description="Phospholipase/carboxylesterase/thioesterase" evidence="3">
    <location>
        <begin position="194"/>
        <end position="307"/>
    </location>
</feature>
<organism evidence="4 5">
    <name type="scientific">Exophiala bonariae</name>
    <dbReference type="NCBI Taxonomy" id="1690606"/>
    <lineage>
        <taxon>Eukaryota</taxon>
        <taxon>Fungi</taxon>
        <taxon>Dikarya</taxon>
        <taxon>Ascomycota</taxon>
        <taxon>Pezizomycotina</taxon>
        <taxon>Eurotiomycetes</taxon>
        <taxon>Chaetothyriomycetidae</taxon>
        <taxon>Chaetothyriales</taxon>
        <taxon>Herpotrichiellaceae</taxon>
        <taxon>Exophiala</taxon>
    </lineage>
</organism>
<name>A0AAV9NCS1_9EURO</name>
<evidence type="ECO:0000256" key="2">
    <source>
        <dbReference type="SAM" id="MobiDB-lite"/>
    </source>
</evidence>
<dbReference type="Gene3D" id="3.40.50.1820">
    <property type="entry name" value="alpha/beta hydrolase"/>
    <property type="match status" value="1"/>
</dbReference>
<dbReference type="PANTHER" id="PTHR43037:SF1">
    <property type="entry name" value="BLL1128 PROTEIN"/>
    <property type="match status" value="1"/>
</dbReference>
<dbReference type="InterPro" id="IPR029058">
    <property type="entry name" value="AB_hydrolase_fold"/>
</dbReference>
<dbReference type="SUPFAM" id="SSF53474">
    <property type="entry name" value="alpha/beta-Hydrolases"/>
    <property type="match status" value="1"/>
</dbReference>
<dbReference type="InterPro" id="IPR050955">
    <property type="entry name" value="Plant_Biomass_Hydrol_Est"/>
</dbReference>
<evidence type="ECO:0000313" key="4">
    <source>
        <dbReference type="EMBL" id="KAK5054655.1"/>
    </source>
</evidence>
<dbReference type="GeneID" id="89969766"/>
<gene>
    <name evidence="4" type="ORF">LTR84_001546</name>
</gene>
<dbReference type="PANTHER" id="PTHR43037">
    <property type="entry name" value="UNNAMED PRODUCT-RELATED"/>
    <property type="match status" value="1"/>
</dbReference>
<dbReference type="AlphaFoldDB" id="A0AAV9NCS1"/>
<dbReference type="GO" id="GO:0016787">
    <property type="term" value="F:hydrolase activity"/>
    <property type="evidence" value="ECO:0007669"/>
    <property type="project" value="InterPro"/>
</dbReference>
<evidence type="ECO:0000313" key="5">
    <source>
        <dbReference type="Proteomes" id="UP001358417"/>
    </source>
</evidence>
<protein>
    <recommendedName>
        <fullName evidence="3">Phospholipase/carboxylesterase/thioesterase domain-containing protein</fullName>
    </recommendedName>
</protein>
<feature type="region of interest" description="Disordered" evidence="2">
    <location>
        <begin position="1"/>
        <end position="56"/>
    </location>
</feature>
<sequence length="343" mass="38690">MKRSGRFVRGDPSENPNALHDFHKARRGPKNVPHTVMAKPNQNNEPKDPGHPYSRTENIDFRFYDQRTSNAPFGYEHFVSLPPAYGGEESKKWPLILFLHGAGESQRGKNESLASIRHGIPKIILCYDKLKADPKNASPTISIPLAQRLRQSRQTKQGDKSVDPVSPDVCTMVAENFITVTPSLNMEWGYGWNASILSALLDEVVERYQVDLDRIHVTGFSMGGYGTWELGIHSPNRFASLMPICGGGDRLRAGLIKHVPQWVHHGDLDDVIPLRASEQMVETLTEAGAKEVIFTRYSDLMHDSWTAAYNNLDVYSWMLKQKREYHGDEEVVPDENKVILPTS</sequence>
<dbReference type="Proteomes" id="UP001358417">
    <property type="component" value="Unassembled WGS sequence"/>
</dbReference>
<dbReference type="InterPro" id="IPR003140">
    <property type="entry name" value="PLipase/COase/thioEstase"/>
</dbReference>
<evidence type="ECO:0000256" key="1">
    <source>
        <dbReference type="ARBA" id="ARBA00022729"/>
    </source>
</evidence>
<keyword evidence="5" id="KW-1185">Reference proteome</keyword>
<evidence type="ECO:0000259" key="3">
    <source>
        <dbReference type="Pfam" id="PF02230"/>
    </source>
</evidence>
<dbReference type="EMBL" id="JAVRRD010000010">
    <property type="protein sequence ID" value="KAK5054655.1"/>
    <property type="molecule type" value="Genomic_DNA"/>
</dbReference>
<reference evidence="4 5" key="1">
    <citation type="submission" date="2023-08" db="EMBL/GenBank/DDBJ databases">
        <title>Black Yeasts Isolated from many extreme environments.</title>
        <authorList>
            <person name="Coleine C."/>
            <person name="Stajich J.E."/>
            <person name="Selbmann L."/>
        </authorList>
    </citation>
    <scope>NUCLEOTIDE SEQUENCE [LARGE SCALE GENOMIC DNA]</scope>
    <source>
        <strain evidence="4 5">CCFEE 5792</strain>
    </source>
</reference>